<dbReference type="OrthoDB" id="9807890at2"/>
<dbReference type="EMBL" id="JAFBXF010000014">
    <property type="protein sequence ID" value="MBM2418944.1"/>
    <property type="molecule type" value="Genomic_DNA"/>
</dbReference>
<evidence type="ECO:0000313" key="2">
    <source>
        <dbReference type="EMBL" id="MBM2414273.1"/>
    </source>
</evidence>
<gene>
    <name evidence="2" type="ORF">JQX41_18300</name>
    <name evidence="3" type="ORF">JQX48_18320</name>
</gene>
<dbReference type="GO" id="GO:0110154">
    <property type="term" value="P:RNA decapping"/>
    <property type="evidence" value="ECO:0007669"/>
    <property type="project" value="TreeGrafter"/>
</dbReference>
<dbReference type="AlphaFoldDB" id="A0A9Q2NYL7"/>
<name>A0A9Q2NYL7_9RHOB</name>
<dbReference type="RefSeq" id="WP_085627765.1">
    <property type="nucleotide sequence ID" value="NZ_JAFBWU010000014.1"/>
</dbReference>
<dbReference type="Pfam" id="PF00149">
    <property type="entry name" value="Metallophos"/>
    <property type="match status" value="1"/>
</dbReference>
<dbReference type="GO" id="GO:0008803">
    <property type="term" value="F:bis(5'-nucleosyl)-tetraphosphatase (symmetrical) activity"/>
    <property type="evidence" value="ECO:0007669"/>
    <property type="project" value="TreeGrafter"/>
</dbReference>
<dbReference type="SUPFAM" id="SSF56300">
    <property type="entry name" value="Metallo-dependent phosphatases"/>
    <property type="match status" value="1"/>
</dbReference>
<evidence type="ECO:0000313" key="4">
    <source>
        <dbReference type="Proteomes" id="UP000755667"/>
    </source>
</evidence>
<dbReference type="GO" id="GO:0016791">
    <property type="term" value="F:phosphatase activity"/>
    <property type="evidence" value="ECO:0007669"/>
    <property type="project" value="TreeGrafter"/>
</dbReference>
<organism evidence="2 4">
    <name type="scientific">Marivita cryptomonadis</name>
    <dbReference type="NCBI Taxonomy" id="505252"/>
    <lineage>
        <taxon>Bacteria</taxon>
        <taxon>Pseudomonadati</taxon>
        <taxon>Pseudomonadota</taxon>
        <taxon>Alphaproteobacteria</taxon>
        <taxon>Rhodobacterales</taxon>
        <taxon>Roseobacteraceae</taxon>
        <taxon>Marivita</taxon>
    </lineage>
</organism>
<keyword evidence="5" id="KW-1185">Reference proteome</keyword>
<evidence type="ECO:0000259" key="1">
    <source>
        <dbReference type="Pfam" id="PF00149"/>
    </source>
</evidence>
<evidence type="ECO:0000313" key="3">
    <source>
        <dbReference type="EMBL" id="MBM2418944.1"/>
    </source>
</evidence>
<dbReference type="InterPro" id="IPR004843">
    <property type="entry name" value="Calcineurin-like_PHP"/>
</dbReference>
<dbReference type="Proteomes" id="UP000809440">
    <property type="component" value="Unassembled WGS sequence"/>
</dbReference>
<dbReference type="InterPro" id="IPR029052">
    <property type="entry name" value="Metallo-depent_PP-like"/>
</dbReference>
<feature type="domain" description="Calcineurin-like phosphoesterase" evidence="1">
    <location>
        <begin position="26"/>
        <end position="186"/>
    </location>
</feature>
<evidence type="ECO:0000313" key="5">
    <source>
        <dbReference type="Proteomes" id="UP000809440"/>
    </source>
</evidence>
<accession>A0A9Q2NYL7</accession>
<dbReference type="GO" id="GO:0005737">
    <property type="term" value="C:cytoplasm"/>
    <property type="evidence" value="ECO:0007669"/>
    <property type="project" value="TreeGrafter"/>
</dbReference>
<dbReference type="PANTHER" id="PTHR42850">
    <property type="entry name" value="METALLOPHOSPHOESTERASE"/>
    <property type="match status" value="1"/>
</dbReference>
<dbReference type="EMBL" id="JAFBXE010000014">
    <property type="protein sequence ID" value="MBM2414273.1"/>
    <property type="molecule type" value="Genomic_DNA"/>
</dbReference>
<dbReference type="PANTHER" id="PTHR42850:SF4">
    <property type="entry name" value="ZINC-DEPENDENT ENDOPOLYPHOSPHATASE"/>
    <property type="match status" value="1"/>
</dbReference>
<dbReference type="Proteomes" id="UP000755667">
    <property type="component" value="Unassembled WGS sequence"/>
</dbReference>
<dbReference type="InterPro" id="IPR050126">
    <property type="entry name" value="Ap4A_hydrolase"/>
</dbReference>
<comment type="caution">
    <text evidence="2">The sequence shown here is derived from an EMBL/GenBank/DDBJ whole genome shotgun (WGS) entry which is preliminary data.</text>
</comment>
<sequence length="244" mass="26843">MFSNLFGKRKTSEPEVVFEPVEPESRFCVIGDIHGRYDLLTTLVDALPQDMSIICVGDLIDRGDHSKDVLEYVIGHDRITSLMGNHEQLMLNFLKSPESQGRRWLRNGGLQTLASFGVSGVTDSSGAEGLTRARDNLYDTMGEKMVAWVAGLDCIAWSGNVAVVHAGADPSTPLEEHAPDTFIWGHPEFRKKPREDGFWIVHGHTIVDRPKMQDGRISIDTGAYATGQLTAAVFAPDGVEFIST</sequence>
<reference evidence="2 5" key="1">
    <citation type="submission" date="2021-01" db="EMBL/GenBank/DDBJ databases">
        <title>Diatom-associated Roseobacters Show Island Model of Population Structure.</title>
        <authorList>
            <person name="Qu L."/>
            <person name="Feng X."/>
            <person name="Chen Y."/>
            <person name="Li L."/>
            <person name="Wang X."/>
            <person name="Hu Z."/>
            <person name="Wang H."/>
            <person name="Luo H."/>
        </authorList>
    </citation>
    <scope>NUCLEOTIDE SEQUENCE</scope>
    <source>
        <strain evidence="3 5">CC28-63</strain>
        <strain evidence="2">CC28-69</strain>
    </source>
</reference>
<dbReference type="Gene3D" id="3.60.21.10">
    <property type="match status" value="1"/>
</dbReference>
<proteinExistence type="predicted"/>
<protein>
    <submittedName>
        <fullName evidence="2">Metallophosphoesterase</fullName>
    </submittedName>
</protein>